<dbReference type="RefSeq" id="WP_101870632.1">
    <property type="nucleotide sequence ID" value="NZ_NIHS01000011.1"/>
</dbReference>
<proteinExistence type="predicted"/>
<evidence type="ECO:0000313" key="1">
    <source>
        <dbReference type="EMBL" id="PLT72727.1"/>
    </source>
</evidence>
<sequence length="59" mass="7172">MLKIRLQGTTNDIKWFRKILERDKRIELLSISEPFSNKGTKKYFRVYAEVKKHQKESMN</sequence>
<dbReference type="EMBL" id="NIHS01000011">
    <property type="protein sequence ID" value="PLT72727.1"/>
    <property type="molecule type" value="Genomic_DNA"/>
</dbReference>
<gene>
    <name evidence="1" type="ORF">CDL26_08080</name>
</gene>
<dbReference type="AlphaFoldDB" id="A0A2N5PC46"/>
<accession>A0A2N5PC46</accession>
<protein>
    <recommendedName>
        <fullName evidence="3">DUF3970 domain-containing protein</fullName>
    </recommendedName>
</protein>
<name>A0A2N5PC46_MEDGN</name>
<reference evidence="1 2" key="1">
    <citation type="journal article" date="2017" name="Genome Med.">
        <title>A novel Ruminococcus gnavus clade enriched in inflammatory bowel disease patients.</title>
        <authorList>
            <person name="Hall A.B."/>
            <person name="Yassour M."/>
            <person name="Sauk J."/>
            <person name="Garner A."/>
            <person name="Jiang X."/>
            <person name="Arthur T."/>
            <person name="Lagoudas G.K."/>
            <person name="Vatanen T."/>
            <person name="Fornelos N."/>
            <person name="Wilson R."/>
            <person name="Bertha M."/>
            <person name="Cohen M."/>
            <person name="Garber J."/>
            <person name="Khalili H."/>
            <person name="Gevers D."/>
            <person name="Ananthakrishnan A.N."/>
            <person name="Kugathasan S."/>
            <person name="Lander E.S."/>
            <person name="Blainey P."/>
            <person name="Vlamakis H."/>
            <person name="Xavier R.J."/>
            <person name="Huttenhower C."/>
        </authorList>
    </citation>
    <scope>NUCLEOTIDE SEQUENCE [LARGE SCALE GENOMIC DNA]</scope>
    <source>
        <strain evidence="1 2">RJX1124</strain>
    </source>
</reference>
<organism evidence="1 2">
    <name type="scientific">Mediterraneibacter gnavus</name>
    <name type="common">Ruminococcus gnavus</name>
    <dbReference type="NCBI Taxonomy" id="33038"/>
    <lineage>
        <taxon>Bacteria</taxon>
        <taxon>Bacillati</taxon>
        <taxon>Bacillota</taxon>
        <taxon>Clostridia</taxon>
        <taxon>Lachnospirales</taxon>
        <taxon>Lachnospiraceae</taxon>
        <taxon>Mediterraneibacter</taxon>
    </lineage>
</organism>
<dbReference type="Proteomes" id="UP000234891">
    <property type="component" value="Unassembled WGS sequence"/>
</dbReference>
<evidence type="ECO:0008006" key="3">
    <source>
        <dbReference type="Google" id="ProtNLM"/>
    </source>
</evidence>
<comment type="caution">
    <text evidence="1">The sequence shown here is derived from an EMBL/GenBank/DDBJ whole genome shotgun (WGS) entry which is preliminary data.</text>
</comment>
<evidence type="ECO:0000313" key="2">
    <source>
        <dbReference type="Proteomes" id="UP000234891"/>
    </source>
</evidence>